<comment type="similarity">
    <text evidence="1">Belongs to the ABC transporter superfamily.</text>
</comment>
<dbReference type="Pfam" id="PF00005">
    <property type="entry name" value="ABC_tran"/>
    <property type="match status" value="1"/>
</dbReference>
<dbReference type="AlphaFoldDB" id="A0A0Z8DBU3"/>
<dbReference type="InterPro" id="IPR027417">
    <property type="entry name" value="P-loop_NTPase"/>
</dbReference>
<dbReference type="GO" id="GO:0005524">
    <property type="term" value="F:ATP binding"/>
    <property type="evidence" value="ECO:0007669"/>
    <property type="project" value="UniProtKB-KW"/>
</dbReference>
<reference evidence="6 7" key="1">
    <citation type="submission" date="2016-02" db="EMBL/GenBank/DDBJ databases">
        <authorList>
            <consortium name="Pathogen Informatics"/>
        </authorList>
    </citation>
    <scope>NUCLEOTIDE SEQUENCE [LARGE SCALE GENOMIC DNA]</scope>
    <source>
        <strain evidence="6 7">LSS32</strain>
    </source>
</reference>
<dbReference type="RefSeq" id="WP_044674333.1">
    <property type="nucleotide sequence ID" value="NZ_CEFF01000272.1"/>
</dbReference>
<evidence type="ECO:0000256" key="2">
    <source>
        <dbReference type="ARBA" id="ARBA00022448"/>
    </source>
</evidence>
<dbReference type="InterPro" id="IPR003593">
    <property type="entry name" value="AAA+_ATPase"/>
</dbReference>
<dbReference type="SUPFAM" id="SSF52540">
    <property type="entry name" value="P-loop containing nucleoside triphosphate hydrolases"/>
    <property type="match status" value="1"/>
</dbReference>
<dbReference type="PROSITE" id="PS00211">
    <property type="entry name" value="ABC_TRANSPORTER_1"/>
    <property type="match status" value="1"/>
</dbReference>
<dbReference type="Gene3D" id="3.40.50.300">
    <property type="entry name" value="P-loop containing nucleotide triphosphate hydrolases"/>
    <property type="match status" value="1"/>
</dbReference>
<dbReference type="InterPro" id="IPR017871">
    <property type="entry name" value="ABC_transporter-like_CS"/>
</dbReference>
<keyword evidence="4 6" id="KW-0067">ATP-binding</keyword>
<dbReference type="GO" id="GO:0016887">
    <property type="term" value="F:ATP hydrolysis activity"/>
    <property type="evidence" value="ECO:0007669"/>
    <property type="project" value="InterPro"/>
</dbReference>
<dbReference type="SMART" id="SM00382">
    <property type="entry name" value="AAA"/>
    <property type="match status" value="1"/>
</dbReference>
<sequence>MSSLLSTQQLSKQYGKQKAVHQVSLTINKGEICGLVGENGAGKTTLLRMLSGLISQTSGTITSSKDCRIGALIESPALQPNLSAIDNLRYMALQLNLKQADEKILETLAIVGLEDVDPKKKSKDFSLGMRQRLAIALAILDKPDFLILDEPINGLDPVGIKEMRSIILNLRNQYGMTILISSHILSELEMVVDRYIIMHKGLIVKEFSKQELEQTLEEQLYLQTNNHPKTFTILEEQGIAYKIDKDYISLSSDTNVMSLIHLLINHEIEVKEIFKQQMSFEDYYLTLIQEGEEHDTLL</sequence>
<evidence type="ECO:0000256" key="1">
    <source>
        <dbReference type="ARBA" id="ARBA00005417"/>
    </source>
</evidence>
<feature type="domain" description="ABC transporter" evidence="5">
    <location>
        <begin position="5"/>
        <end position="225"/>
    </location>
</feature>
<keyword evidence="6" id="KW-0378">Hydrolase</keyword>
<organism evidence="6 7">
    <name type="scientific">Streptococcus suis</name>
    <dbReference type="NCBI Taxonomy" id="1307"/>
    <lineage>
        <taxon>Bacteria</taxon>
        <taxon>Bacillati</taxon>
        <taxon>Bacillota</taxon>
        <taxon>Bacilli</taxon>
        <taxon>Lactobacillales</taxon>
        <taxon>Streptococcaceae</taxon>
        <taxon>Streptococcus</taxon>
    </lineage>
</organism>
<evidence type="ECO:0000259" key="5">
    <source>
        <dbReference type="PROSITE" id="PS50893"/>
    </source>
</evidence>
<dbReference type="EMBL" id="FIGJ01000004">
    <property type="protein sequence ID" value="CYU40978.1"/>
    <property type="molecule type" value="Genomic_DNA"/>
</dbReference>
<evidence type="ECO:0000256" key="3">
    <source>
        <dbReference type="ARBA" id="ARBA00022741"/>
    </source>
</evidence>
<evidence type="ECO:0000313" key="6">
    <source>
        <dbReference type="EMBL" id="CYU40978.1"/>
    </source>
</evidence>
<dbReference type="PROSITE" id="PS50893">
    <property type="entry name" value="ABC_TRANSPORTER_2"/>
    <property type="match status" value="1"/>
</dbReference>
<accession>A0A0Z8DBU3</accession>
<proteinExistence type="inferred from homology"/>
<dbReference type="PANTHER" id="PTHR43335:SF8">
    <property type="entry name" value="ABC TRANSPORTER, ATP-BINDING PROTEIN"/>
    <property type="match status" value="1"/>
</dbReference>
<dbReference type="InterPro" id="IPR003439">
    <property type="entry name" value="ABC_transporter-like_ATP-bd"/>
</dbReference>
<gene>
    <name evidence="6" type="primary">lptB_2</name>
    <name evidence="6" type="ORF">ERS132394_00445</name>
</gene>
<keyword evidence="2" id="KW-0813">Transport</keyword>
<dbReference type="PANTHER" id="PTHR43335">
    <property type="entry name" value="ABC TRANSPORTER, ATP-BINDING PROTEIN"/>
    <property type="match status" value="1"/>
</dbReference>
<name>A0A0Z8DBU3_STRSU</name>
<evidence type="ECO:0000256" key="4">
    <source>
        <dbReference type="ARBA" id="ARBA00022840"/>
    </source>
</evidence>
<evidence type="ECO:0000313" key="7">
    <source>
        <dbReference type="Proteomes" id="UP000072618"/>
    </source>
</evidence>
<dbReference type="Proteomes" id="UP000072618">
    <property type="component" value="Unassembled WGS sequence"/>
</dbReference>
<dbReference type="EC" id="3.6.3.-" evidence="6"/>
<protein>
    <submittedName>
        <fullName evidence="6">ABC transporter ATP-binding protein</fullName>
        <ecNumber evidence="6">3.6.3.-</ecNumber>
    </submittedName>
</protein>
<keyword evidence="3" id="KW-0547">Nucleotide-binding</keyword>